<feature type="chain" id="PRO_5018056892" evidence="1">
    <location>
        <begin position="27"/>
        <end position="284"/>
    </location>
</feature>
<accession>A0A3N4I1M2</accession>
<keyword evidence="1" id="KW-0732">Signal</keyword>
<sequence length="284" mass="31333">MFKPHFLHLSLLTCLSVLSIFHPVSATEITNQSCHSIDAETPNGRICCFDNADSACEEPPLDCLPDWNLSRVHGIRLSSKDNSQDGCWGCCRPVAGMREKREIQVPQPYHAPHSQLHKEEVKVQRVRTLVKHSESSVERRHVVTPKWRVVTATEVVLDGAVVTEVGSRQLLFETSTNGRCNVLGGSKNGYIPKKDVSLIDFWGGRCVDPGFRYNSMLVQRSNEIAGASSDSGAIEVDSNEGVSKVENVIVEINIDDVGPDFESRFGKDVGDEIKAAEAKDIEGF</sequence>
<organism evidence="2 3">
    <name type="scientific">Ascobolus immersus RN42</name>
    <dbReference type="NCBI Taxonomy" id="1160509"/>
    <lineage>
        <taxon>Eukaryota</taxon>
        <taxon>Fungi</taxon>
        <taxon>Dikarya</taxon>
        <taxon>Ascomycota</taxon>
        <taxon>Pezizomycotina</taxon>
        <taxon>Pezizomycetes</taxon>
        <taxon>Pezizales</taxon>
        <taxon>Ascobolaceae</taxon>
        <taxon>Ascobolus</taxon>
    </lineage>
</organism>
<evidence type="ECO:0000313" key="3">
    <source>
        <dbReference type="Proteomes" id="UP000275078"/>
    </source>
</evidence>
<feature type="signal peptide" evidence="1">
    <location>
        <begin position="1"/>
        <end position="26"/>
    </location>
</feature>
<dbReference type="Proteomes" id="UP000275078">
    <property type="component" value="Unassembled WGS sequence"/>
</dbReference>
<protein>
    <submittedName>
        <fullName evidence="2">Uncharacterized protein</fullName>
    </submittedName>
</protein>
<evidence type="ECO:0000313" key="2">
    <source>
        <dbReference type="EMBL" id="RPA80005.1"/>
    </source>
</evidence>
<keyword evidence="3" id="KW-1185">Reference proteome</keyword>
<dbReference type="AlphaFoldDB" id="A0A3N4I1M2"/>
<gene>
    <name evidence="2" type="ORF">BJ508DRAFT_327859</name>
</gene>
<reference evidence="2 3" key="1">
    <citation type="journal article" date="2018" name="Nat. Ecol. Evol.">
        <title>Pezizomycetes genomes reveal the molecular basis of ectomycorrhizal truffle lifestyle.</title>
        <authorList>
            <person name="Murat C."/>
            <person name="Payen T."/>
            <person name="Noel B."/>
            <person name="Kuo A."/>
            <person name="Morin E."/>
            <person name="Chen J."/>
            <person name="Kohler A."/>
            <person name="Krizsan K."/>
            <person name="Balestrini R."/>
            <person name="Da Silva C."/>
            <person name="Montanini B."/>
            <person name="Hainaut M."/>
            <person name="Levati E."/>
            <person name="Barry K.W."/>
            <person name="Belfiori B."/>
            <person name="Cichocki N."/>
            <person name="Clum A."/>
            <person name="Dockter R.B."/>
            <person name="Fauchery L."/>
            <person name="Guy J."/>
            <person name="Iotti M."/>
            <person name="Le Tacon F."/>
            <person name="Lindquist E.A."/>
            <person name="Lipzen A."/>
            <person name="Malagnac F."/>
            <person name="Mello A."/>
            <person name="Molinier V."/>
            <person name="Miyauchi S."/>
            <person name="Poulain J."/>
            <person name="Riccioni C."/>
            <person name="Rubini A."/>
            <person name="Sitrit Y."/>
            <person name="Splivallo R."/>
            <person name="Traeger S."/>
            <person name="Wang M."/>
            <person name="Zifcakova L."/>
            <person name="Wipf D."/>
            <person name="Zambonelli A."/>
            <person name="Paolocci F."/>
            <person name="Nowrousian M."/>
            <person name="Ottonello S."/>
            <person name="Baldrian P."/>
            <person name="Spatafora J.W."/>
            <person name="Henrissat B."/>
            <person name="Nagy L.G."/>
            <person name="Aury J.M."/>
            <person name="Wincker P."/>
            <person name="Grigoriev I.V."/>
            <person name="Bonfante P."/>
            <person name="Martin F.M."/>
        </authorList>
    </citation>
    <scope>NUCLEOTIDE SEQUENCE [LARGE SCALE GENOMIC DNA]</scope>
    <source>
        <strain evidence="2 3">RN42</strain>
    </source>
</reference>
<name>A0A3N4I1M2_ASCIM</name>
<proteinExistence type="predicted"/>
<evidence type="ECO:0000256" key="1">
    <source>
        <dbReference type="SAM" id="SignalP"/>
    </source>
</evidence>
<dbReference type="EMBL" id="ML119693">
    <property type="protein sequence ID" value="RPA80005.1"/>
    <property type="molecule type" value="Genomic_DNA"/>
</dbReference>